<keyword evidence="3" id="KW-1185">Reference proteome</keyword>
<sequence>MYRLQIYEANSSTILSDFSFNDTVAISQEQLFKQSLTLIRFSMTVTQNPFKKAIFGSKVAMATHVSNTIVAVLLYSDSYDDTIIMSFLRSVTVEISKLFGPKIEELTKQINSDVSFDKDINEHMRDIVFMIKGKIE</sequence>
<dbReference type="EMBL" id="AUWU02000003">
    <property type="protein sequence ID" value="KAH0575273.1"/>
    <property type="molecule type" value="Genomic_DNA"/>
</dbReference>
<reference evidence="1 2" key="1">
    <citation type="journal article" date="2014" name="PLoS Genet.">
        <title>The Genome of Spironucleus salmonicida Highlights a Fish Pathogen Adapted to Fluctuating Environments.</title>
        <authorList>
            <person name="Xu F."/>
            <person name="Jerlstrom-Hultqvist J."/>
            <person name="Einarsson E."/>
            <person name="Astvaldsson A."/>
            <person name="Svard S.G."/>
            <person name="Andersson J.O."/>
        </authorList>
    </citation>
    <scope>NUCLEOTIDE SEQUENCE</scope>
    <source>
        <strain evidence="2">ATCC 50377</strain>
    </source>
</reference>
<name>V6LWZ0_9EUKA</name>
<reference evidence="2" key="2">
    <citation type="submission" date="2020-12" db="EMBL/GenBank/DDBJ databases">
        <title>New Spironucleus salmonicida genome in near-complete chromosomes.</title>
        <authorList>
            <person name="Xu F."/>
            <person name="Kurt Z."/>
            <person name="Jimenez-Gonzalez A."/>
            <person name="Astvaldsson A."/>
            <person name="Andersson J.O."/>
            <person name="Svard S.G."/>
        </authorList>
    </citation>
    <scope>NUCLEOTIDE SEQUENCE</scope>
    <source>
        <strain evidence="2">ATCC 50377</strain>
    </source>
</reference>
<gene>
    <name evidence="1" type="ORF">SS50377_11070</name>
    <name evidence="2" type="ORF">SS50377_22900</name>
</gene>
<organism evidence="1">
    <name type="scientific">Spironucleus salmonicida</name>
    <dbReference type="NCBI Taxonomy" id="348837"/>
    <lineage>
        <taxon>Eukaryota</taxon>
        <taxon>Metamonada</taxon>
        <taxon>Diplomonadida</taxon>
        <taxon>Hexamitidae</taxon>
        <taxon>Hexamitinae</taxon>
        <taxon>Spironucleus</taxon>
    </lineage>
</organism>
<proteinExistence type="predicted"/>
<evidence type="ECO:0000313" key="3">
    <source>
        <dbReference type="Proteomes" id="UP000018208"/>
    </source>
</evidence>
<dbReference type="VEuPathDB" id="GiardiaDB:SS50377_22900"/>
<accession>V6LWZ0</accession>
<dbReference type="Proteomes" id="UP000018208">
    <property type="component" value="Unassembled WGS sequence"/>
</dbReference>
<evidence type="ECO:0000313" key="1">
    <source>
        <dbReference type="EMBL" id="EST48748.1"/>
    </source>
</evidence>
<protein>
    <submittedName>
        <fullName evidence="1">Uncharacterized protein</fullName>
    </submittedName>
</protein>
<dbReference type="EMBL" id="KI545978">
    <property type="protein sequence ID" value="EST48748.1"/>
    <property type="molecule type" value="Genomic_DNA"/>
</dbReference>
<dbReference type="AlphaFoldDB" id="V6LWZ0"/>
<evidence type="ECO:0000313" key="2">
    <source>
        <dbReference type="EMBL" id="KAH0575273.1"/>
    </source>
</evidence>